<evidence type="ECO:0000256" key="4">
    <source>
        <dbReference type="ARBA" id="ARBA00022989"/>
    </source>
</evidence>
<feature type="transmembrane region" description="Helical" evidence="6">
    <location>
        <begin position="321"/>
        <end position="343"/>
    </location>
</feature>
<feature type="transmembrane region" description="Helical" evidence="6">
    <location>
        <begin position="443"/>
        <end position="467"/>
    </location>
</feature>
<protein>
    <submittedName>
        <fullName evidence="7">Lipopolysaccharide biosynthesis protein</fullName>
    </submittedName>
</protein>
<feature type="transmembrane region" description="Helical" evidence="6">
    <location>
        <begin position="355"/>
        <end position="375"/>
    </location>
</feature>
<organism evidence="7 8">
    <name type="scientific">Bacteroides stercoris</name>
    <dbReference type="NCBI Taxonomy" id="46506"/>
    <lineage>
        <taxon>Bacteria</taxon>
        <taxon>Pseudomonadati</taxon>
        <taxon>Bacteroidota</taxon>
        <taxon>Bacteroidia</taxon>
        <taxon>Bacteroidales</taxon>
        <taxon>Bacteroidaceae</taxon>
        <taxon>Bacteroides</taxon>
    </lineage>
</organism>
<dbReference type="AlphaFoldDB" id="A0A413ZR28"/>
<evidence type="ECO:0000313" key="8">
    <source>
        <dbReference type="Proteomes" id="UP000285305"/>
    </source>
</evidence>
<feature type="transmembrane region" description="Helical" evidence="6">
    <location>
        <begin position="413"/>
        <end position="431"/>
    </location>
</feature>
<dbReference type="EMBL" id="QSHQ01000016">
    <property type="protein sequence ID" value="RHC29196.1"/>
    <property type="molecule type" value="Genomic_DNA"/>
</dbReference>
<feature type="transmembrane region" description="Helical" evidence="6">
    <location>
        <begin position="49"/>
        <end position="71"/>
    </location>
</feature>
<feature type="transmembrane region" description="Helical" evidence="6">
    <location>
        <begin position="132"/>
        <end position="153"/>
    </location>
</feature>
<dbReference type="PANTHER" id="PTHR30250:SF26">
    <property type="entry name" value="PSMA PROTEIN"/>
    <property type="match status" value="1"/>
</dbReference>
<evidence type="ECO:0000256" key="5">
    <source>
        <dbReference type="ARBA" id="ARBA00023136"/>
    </source>
</evidence>
<dbReference type="Proteomes" id="UP000285305">
    <property type="component" value="Unassembled WGS sequence"/>
</dbReference>
<name>A0A413ZR28_BACSE</name>
<dbReference type="GO" id="GO:0005886">
    <property type="term" value="C:plasma membrane"/>
    <property type="evidence" value="ECO:0007669"/>
    <property type="project" value="UniProtKB-SubCell"/>
</dbReference>
<evidence type="ECO:0000313" key="7">
    <source>
        <dbReference type="EMBL" id="RHC29196.1"/>
    </source>
</evidence>
<keyword evidence="3 6" id="KW-0812">Transmembrane</keyword>
<keyword evidence="4 6" id="KW-1133">Transmembrane helix</keyword>
<feature type="transmembrane region" description="Helical" evidence="6">
    <location>
        <begin position="20"/>
        <end position="37"/>
    </location>
</feature>
<dbReference type="PANTHER" id="PTHR30250">
    <property type="entry name" value="PST FAMILY PREDICTED COLANIC ACID TRANSPORTER"/>
    <property type="match status" value="1"/>
</dbReference>
<comment type="subcellular location">
    <subcellularLocation>
        <location evidence="1">Cell membrane</location>
        <topology evidence="1">Multi-pass membrane protein</topology>
    </subcellularLocation>
</comment>
<dbReference type="RefSeq" id="WP_117899546.1">
    <property type="nucleotide sequence ID" value="NZ_QSHQ01000016.1"/>
</dbReference>
<feature type="transmembrane region" description="Helical" evidence="6">
    <location>
        <begin position="473"/>
        <end position="494"/>
    </location>
</feature>
<feature type="transmembrane region" description="Helical" evidence="6">
    <location>
        <begin position="92"/>
        <end position="120"/>
    </location>
</feature>
<evidence type="ECO:0000256" key="3">
    <source>
        <dbReference type="ARBA" id="ARBA00022692"/>
    </source>
</evidence>
<comment type="caution">
    <text evidence="7">The sequence shown here is derived from an EMBL/GenBank/DDBJ whole genome shotgun (WGS) entry which is preliminary data.</text>
</comment>
<sequence length="517" mass="58394">MSTEYNIPKTNNKRIAKNTLMLYMRMMFSMLVSLYTSRVVLNMLGVEDYGIYNVVGGFVAMFSLISNSLSASTGRFLTFELGKGDMQRLKQVFSTSLTIHAILAVAVLLLAETIGIWFLNERMTIPTVRLHAANWVFQASVFAFMMGLFSVPYSASIISHEKMSFFAYLGIFDVLMRLGVVLFIAYSPWQFDRLIIYAMLLVGVSVIWQLANMVYCSRHFQECKLQFAFHSDNWKEMSSFAGWNFIGCTAGLLKDQGVNLLLNLFMGPVLNAARGVALSVNTAVGSFVGNFMAALSPQITKSYAAGEYFYMMSLVERGARFSFYILFLLALPILFETEFILTLWLNDFPLHTVNFVRLILLLSLSDVLSNTLITLQNATGKIRDYQITVGGALMLNFPVSYLCLKIGCVPESVFIVALIVSVLCLILRLLFLQRMVQLSVKQYLYNVCLNVLYVSLMAALIPTLVYFQMEEGWVRFLSIIFCCVVCSSLSIYFVGCSISERKFITDRVRVMKKRIIG</sequence>
<evidence type="ECO:0000256" key="1">
    <source>
        <dbReference type="ARBA" id="ARBA00004651"/>
    </source>
</evidence>
<feature type="transmembrane region" description="Helical" evidence="6">
    <location>
        <begin position="195"/>
        <end position="215"/>
    </location>
</feature>
<keyword evidence="5 6" id="KW-0472">Membrane</keyword>
<feature type="transmembrane region" description="Helical" evidence="6">
    <location>
        <begin position="165"/>
        <end position="189"/>
    </location>
</feature>
<keyword evidence="2" id="KW-1003">Cell membrane</keyword>
<accession>A0A413ZR28</accession>
<evidence type="ECO:0000256" key="6">
    <source>
        <dbReference type="SAM" id="Phobius"/>
    </source>
</evidence>
<feature type="transmembrane region" description="Helical" evidence="6">
    <location>
        <begin position="387"/>
        <end position="407"/>
    </location>
</feature>
<proteinExistence type="predicted"/>
<evidence type="ECO:0000256" key="2">
    <source>
        <dbReference type="ARBA" id="ARBA00022475"/>
    </source>
</evidence>
<dbReference type="InterPro" id="IPR050833">
    <property type="entry name" value="Poly_Biosynth_Transport"/>
</dbReference>
<reference evidence="7 8" key="1">
    <citation type="submission" date="2018-08" db="EMBL/GenBank/DDBJ databases">
        <title>A genome reference for cultivated species of the human gut microbiota.</title>
        <authorList>
            <person name="Zou Y."/>
            <person name="Xue W."/>
            <person name="Luo G."/>
        </authorList>
    </citation>
    <scope>NUCLEOTIDE SEQUENCE [LARGE SCALE GENOMIC DNA]</scope>
    <source>
        <strain evidence="7 8">AM36-9BH</strain>
    </source>
</reference>
<gene>
    <name evidence="7" type="ORF">DW853_09725</name>
</gene>